<dbReference type="InterPro" id="IPR047114">
    <property type="entry name" value="YciF"/>
</dbReference>
<dbReference type="PANTHER" id="PTHR30565:SF9">
    <property type="entry name" value="PROTEIN YCIF"/>
    <property type="match status" value="1"/>
</dbReference>
<proteinExistence type="predicted"/>
<reference evidence="2 3" key="1">
    <citation type="submission" date="2017-07" db="EMBL/GenBank/DDBJ databases">
        <title>Phylogenetic study on the rhizospheric bacterium Ochrobactrum sp. A44.</title>
        <authorList>
            <person name="Krzyzanowska D.M."/>
            <person name="Ossowicki A."/>
            <person name="Rajewska M."/>
            <person name="Maciag T."/>
            <person name="Kaczynski Z."/>
            <person name="Czerwicka M."/>
            <person name="Jafra S."/>
        </authorList>
    </citation>
    <scope>NUCLEOTIDE SEQUENCE [LARGE SCALE GENOMIC DNA]</scope>
    <source>
        <strain evidence="2 3">PR17</strain>
    </source>
</reference>
<dbReference type="InterPro" id="IPR012347">
    <property type="entry name" value="Ferritin-like"/>
</dbReference>
<dbReference type="SUPFAM" id="SSF47240">
    <property type="entry name" value="Ferritin-like"/>
    <property type="match status" value="1"/>
</dbReference>
<dbReference type="Gene3D" id="1.20.1260.10">
    <property type="match status" value="1"/>
</dbReference>
<sequence>MASTKQRNLEDIYYAERKILKTLPKMSRAANDEKLKSAFEKHREQTEGHVERLQQGRPAES</sequence>
<feature type="compositionally biased region" description="Basic and acidic residues" evidence="1">
    <location>
        <begin position="30"/>
        <end position="61"/>
    </location>
</feature>
<dbReference type="EMBL" id="NNRK01000020">
    <property type="protein sequence ID" value="OYR17177.1"/>
    <property type="molecule type" value="Genomic_DNA"/>
</dbReference>
<evidence type="ECO:0000313" key="3">
    <source>
        <dbReference type="Proteomes" id="UP000216345"/>
    </source>
</evidence>
<gene>
    <name evidence="2" type="ORF">CEV32_4055</name>
</gene>
<name>A0A256FQQ3_9HYPH</name>
<dbReference type="PANTHER" id="PTHR30565">
    <property type="entry name" value="PROTEIN YCIF"/>
    <property type="match status" value="1"/>
</dbReference>
<dbReference type="InterPro" id="IPR010287">
    <property type="entry name" value="DUF892_YciF-like"/>
</dbReference>
<keyword evidence="3" id="KW-1185">Reference proteome</keyword>
<organism evidence="2 3">
    <name type="scientific">Brucella rhizosphaerae</name>
    <dbReference type="NCBI Taxonomy" id="571254"/>
    <lineage>
        <taxon>Bacteria</taxon>
        <taxon>Pseudomonadati</taxon>
        <taxon>Pseudomonadota</taxon>
        <taxon>Alphaproteobacteria</taxon>
        <taxon>Hyphomicrobiales</taxon>
        <taxon>Brucellaceae</taxon>
        <taxon>Brucella/Ochrobactrum group</taxon>
        <taxon>Brucella</taxon>
    </lineage>
</organism>
<dbReference type="Proteomes" id="UP000216345">
    <property type="component" value="Unassembled WGS sequence"/>
</dbReference>
<dbReference type="Pfam" id="PF05974">
    <property type="entry name" value="DUF892"/>
    <property type="match status" value="1"/>
</dbReference>
<protein>
    <submittedName>
        <fullName evidence="2">Uncharacterized protein</fullName>
    </submittedName>
</protein>
<dbReference type="InterPro" id="IPR009078">
    <property type="entry name" value="Ferritin-like_SF"/>
</dbReference>
<feature type="region of interest" description="Disordered" evidence="1">
    <location>
        <begin position="25"/>
        <end position="61"/>
    </location>
</feature>
<dbReference type="AlphaFoldDB" id="A0A256FQQ3"/>
<accession>A0A256FQQ3</accession>
<evidence type="ECO:0000256" key="1">
    <source>
        <dbReference type="SAM" id="MobiDB-lite"/>
    </source>
</evidence>
<comment type="caution">
    <text evidence="2">The sequence shown here is derived from an EMBL/GenBank/DDBJ whole genome shotgun (WGS) entry which is preliminary data.</text>
</comment>
<evidence type="ECO:0000313" key="2">
    <source>
        <dbReference type="EMBL" id="OYR17177.1"/>
    </source>
</evidence>